<accession>A0A5B7DKE8</accession>
<dbReference type="EMBL" id="VSRR010000988">
    <property type="protein sequence ID" value="MPC21539.1"/>
    <property type="molecule type" value="Genomic_DNA"/>
</dbReference>
<keyword evidence="2" id="KW-1185">Reference proteome</keyword>
<evidence type="ECO:0000313" key="2">
    <source>
        <dbReference type="Proteomes" id="UP000324222"/>
    </source>
</evidence>
<organism evidence="1 2">
    <name type="scientific">Portunus trituberculatus</name>
    <name type="common">Swimming crab</name>
    <name type="synonym">Neptunus trituberculatus</name>
    <dbReference type="NCBI Taxonomy" id="210409"/>
    <lineage>
        <taxon>Eukaryota</taxon>
        <taxon>Metazoa</taxon>
        <taxon>Ecdysozoa</taxon>
        <taxon>Arthropoda</taxon>
        <taxon>Crustacea</taxon>
        <taxon>Multicrustacea</taxon>
        <taxon>Malacostraca</taxon>
        <taxon>Eumalacostraca</taxon>
        <taxon>Eucarida</taxon>
        <taxon>Decapoda</taxon>
        <taxon>Pleocyemata</taxon>
        <taxon>Brachyura</taxon>
        <taxon>Eubrachyura</taxon>
        <taxon>Portunoidea</taxon>
        <taxon>Portunidae</taxon>
        <taxon>Portuninae</taxon>
        <taxon>Portunus</taxon>
    </lineage>
</organism>
<reference evidence="1 2" key="1">
    <citation type="submission" date="2019-05" db="EMBL/GenBank/DDBJ databases">
        <title>Another draft genome of Portunus trituberculatus and its Hox gene families provides insights of decapod evolution.</title>
        <authorList>
            <person name="Jeong J.-H."/>
            <person name="Song I."/>
            <person name="Kim S."/>
            <person name="Choi T."/>
            <person name="Kim D."/>
            <person name="Ryu S."/>
            <person name="Kim W."/>
        </authorList>
    </citation>
    <scope>NUCLEOTIDE SEQUENCE [LARGE SCALE GENOMIC DNA]</scope>
    <source>
        <tissue evidence="1">Muscle</tissue>
    </source>
</reference>
<gene>
    <name evidence="1" type="ORF">E2C01_014527</name>
</gene>
<comment type="caution">
    <text evidence="1">The sequence shown here is derived from an EMBL/GenBank/DDBJ whole genome shotgun (WGS) entry which is preliminary data.</text>
</comment>
<evidence type="ECO:0000313" key="1">
    <source>
        <dbReference type="EMBL" id="MPC21539.1"/>
    </source>
</evidence>
<dbReference type="AlphaFoldDB" id="A0A5B7DKE8"/>
<dbReference type="Proteomes" id="UP000324222">
    <property type="component" value="Unassembled WGS sequence"/>
</dbReference>
<sequence length="142" mass="15691">MFCRTFDLDLDLDATGGSGSLRSQAFGSAAPVKEKKSRKKSSILLTNHPYTLLATFSPETPSQPQSSFHSSLYTFPAATLSIPFLSSPLFHSYYALIHSNITCIISCLSLSYFSHSSMTCFTVSFSSISHIWHTLLRDSDHL</sequence>
<protein>
    <submittedName>
        <fullName evidence="1">Uncharacterized protein</fullName>
    </submittedName>
</protein>
<name>A0A5B7DKE8_PORTR</name>
<proteinExistence type="predicted"/>